<dbReference type="GO" id="GO:0015128">
    <property type="term" value="F:gluconate transmembrane transporter activity"/>
    <property type="evidence" value="ECO:0007669"/>
    <property type="project" value="InterPro"/>
</dbReference>
<dbReference type="EMBL" id="CP009238">
    <property type="protein sequence ID" value="AIL32201.1"/>
    <property type="molecule type" value="Genomic_DNA"/>
</dbReference>
<dbReference type="Pfam" id="PF03600">
    <property type="entry name" value="CitMHS"/>
    <property type="match status" value="1"/>
</dbReference>
<dbReference type="InterPro" id="IPR014738">
    <property type="entry name" value="Citrate_transporter"/>
</dbReference>
<keyword evidence="5 6" id="KW-0472">Membrane</keyword>
<accession>A0A077DDH2</accession>
<feature type="transmembrane region" description="Helical" evidence="6">
    <location>
        <begin position="51"/>
        <end position="76"/>
    </location>
</feature>
<evidence type="ECO:0000256" key="3">
    <source>
        <dbReference type="ARBA" id="ARBA00022692"/>
    </source>
</evidence>
<evidence type="ECO:0000256" key="4">
    <source>
        <dbReference type="ARBA" id="ARBA00022989"/>
    </source>
</evidence>
<evidence type="ECO:0000313" key="8">
    <source>
        <dbReference type="EMBL" id="AIL32201.1"/>
    </source>
</evidence>
<dbReference type="GO" id="GO:0005886">
    <property type="term" value="C:plasma membrane"/>
    <property type="evidence" value="ECO:0007669"/>
    <property type="project" value="TreeGrafter"/>
</dbReference>
<feature type="transmembrane region" description="Helical" evidence="6">
    <location>
        <begin position="138"/>
        <end position="159"/>
    </location>
</feature>
<dbReference type="KEGG" id="bpsi:IX83_01735"/>
<dbReference type="GO" id="GO:0015137">
    <property type="term" value="F:citrate transmembrane transporter activity"/>
    <property type="evidence" value="ECO:0007669"/>
    <property type="project" value="InterPro"/>
</dbReference>
<dbReference type="PANTHER" id="PTHR30354:SF26">
    <property type="entry name" value="TRANSPORTER, PUTATIVE-RELATED"/>
    <property type="match status" value="1"/>
</dbReference>
<proteinExistence type="predicted"/>
<dbReference type="RefSeq" id="WP_038498443.1">
    <property type="nucleotide sequence ID" value="NZ_AFWK01000114.1"/>
</dbReference>
<organism evidence="8 9">
    <name type="scientific">Basilea psittacipulmonis DSM 24701</name>
    <dbReference type="NCBI Taxonomy" id="1072685"/>
    <lineage>
        <taxon>Bacteria</taxon>
        <taxon>Pseudomonadati</taxon>
        <taxon>Pseudomonadota</taxon>
        <taxon>Betaproteobacteria</taxon>
        <taxon>Burkholderiales</taxon>
        <taxon>Alcaligenaceae</taxon>
        <taxon>Basilea</taxon>
    </lineage>
</organism>
<keyword evidence="3 6" id="KW-0812">Transmembrane</keyword>
<dbReference type="STRING" id="1072685.IX83_01735"/>
<feature type="transmembrane region" description="Helical" evidence="6">
    <location>
        <begin position="373"/>
        <end position="399"/>
    </location>
</feature>
<evidence type="ECO:0000313" key="9">
    <source>
        <dbReference type="Proteomes" id="UP000028945"/>
    </source>
</evidence>
<feature type="transmembrane region" description="Helical" evidence="6">
    <location>
        <begin position="411"/>
        <end position="429"/>
    </location>
</feature>
<evidence type="ECO:0000256" key="1">
    <source>
        <dbReference type="ARBA" id="ARBA00004141"/>
    </source>
</evidence>
<evidence type="ECO:0000256" key="2">
    <source>
        <dbReference type="ARBA" id="ARBA00022448"/>
    </source>
</evidence>
<dbReference type="PANTHER" id="PTHR30354">
    <property type="entry name" value="GNT FAMILY GLUCONATE TRANSPORTER"/>
    <property type="match status" value="1"/>
</dbReference>
<sequence>MLTIVGLAIIFIIVALLLSEKVSPVIALVLVPFVGALCLGFDLDTIVKEFYLKGTSSVVQIAIMFVFAILFFGIMSDAGIFKPVIDKLILLTRGNVVAVAVGTVFISVVAQLDGAGATTFLLVVPALLPLYQRLKMSPYLLFLLLAASAGITNMLPWGGPLGRVATVLNMDVEVLYRPLILVQVIGIGLTALLAVALGIREKRRIIAEHGALVTDGNNFVHALEAGHQKPALFKTNVVLFLITMVVLFGGFMPPAFAFMVATSIALLVNYRTPKEQMACISSHAGGAIMMATVILAAGLFLGTLKNAGMLDSISKDLVAFLPDFVKPNLHLIIGFLGQPLELVFSTDAYYFGLFPIVNEITMASGVPPAQSGYAVMIGSIVGTFVTPFSPALWMGLGLANLSMGKHIRYSFMWVWLLSLALLLATWAIGVI</sequence>
<dbReference type="InterPro" id="IPR004680">
    <property type="entry name" value="Cit_transptr-like_dom"/>
</dbReference>
<dbReference type="eggNOG" id="COG2851">
    <property type="taxonomic scope" value="Bacteria"/>
</dbReference>
<dbReference type="OrthoDB" id="5329450at2"/>
<feature type="transmembrane region" description="Helical" evidence="6">
    <location>
        <begin position="284"/>
        <end position="304"/>
    </location>
</feature>
<evidence type="ECO:0000259" key="7">
    <source>
        <dbReference type="Pfam" id="PF03600"/>
    </source>
</evidence>
<keyword evidence="2" id="KW-0813">Transport</keyword>
<comment type="subcellular location">
    <subcellularLocation>
        <location evidence="1">Membrane</location>
        <topology evidence="1">Multi-pass membrane protein</topology>
    </subcellularLocation>
</comment>
<dbReference type="HOGENOM" id="CLU_044454_0_0_4"/>
<feature type="transmembrane region" description="Helical" evidence="6">
    <location>
        <begin position="231"/>
        <end position="249"/>
    </location>
</feature>
<dbReference type="NCBIfam" id="TIGR00784">
    <property type="entry name" value="citMHS"/>
    <property type="match status" value="1"/>
</dbReference>
<feature type="transmembrane region" description="Helical" evidence="6">
    <location>
        <begin position="179"/>
        <end position="199"/>
    </location>
</feature>
<evidence type="ECO:0000256" key="5">
    <source>
        <dbReference type="ARBA" id="ARBA00023136"/>
    </source>
</evidence>
<keyword evidence="4 6" id="KW-1133">Transmembrane helix</keyword>
<feature type="transmembrane region" description="Helical" evidence="6">
    <location>
        <begin position="88"/>
        <end position="108"/>
    </location>
</feature>
<keyword evidence="9" id="KW-1185">Reference proteome</keyword>
<name>A0A077DDH2_9BURK</name>
<protein>
    <submittedName>
        <fullName evidence="8">Citrate transporter</fullName>
    </submittedName>
</protein>
<feature type="transmembrane region" description="Helical" evidence="6">
    <location>
        <begin position="114"/>
        <end position="131"/>
    </location>
</feature>
<dbReference type="AlphaFoldDB" id="A0A077DDH2"/>
<dbReference type="InterPro" id="IPR003474">
    <property type="entry name" value="Glcn_transporter"/>
</dbReference>
<reference evidence="8 9" key="1">
    <citation type="journal article" date="2014" name="BMC Genomics">
        <title>A genomic perspective on a new bacterial genus and species from the Alcaligenaceae family, Basilea psittacipulmonis.</title>
        <authorList>
            <person name="Whiteson K.L."/>
            <person name="Hernandez D."/>
            <person name="Lazarevic V."/>
            <person name="Gaia N."/>
            <person name="Farinelli L."/>
            <person name="Francois P."/>
            <person name="Pilo P."/>
            <person name="Frey J."/>
            <person name="Schrenzel J."/>
        </authorList>
    </citation>
    <scope>NUCLEOTIDE SEQUENCE [LARGE SCALE GENOMIC DNA]</scope>
    <source>
        <strain evidence="8 9">DSM 24701</strain>
    </source>
</reference>
<evidence type="ECO:0000256" key="6">
    <source>
        <dbReference type="SAM" id="Phobius"/>
    </source>
</evidence>
<feature type="domain" description="Citrate transporter-like" evidence="7">
    <location>
        <begin position="15"/>
        <end position="378"/>
    </location>
</feature>
<gene>
    <name evidence="8" type="ORF">IX83_01735</name>
</gene>
<dbReference type="Proteomes" id="UP000028945">
    <property type="component" value="Chromosome"/>
</dbReference>